<dbReference type="EMBL" id="MU853586">
    <property type="protein sequence ID" value="KAK4143467.1"/>
    <property type="molecule type" value="Genomic_DNA"/>
</dbReference>
<comment type="caution">
    <text evidence="2">The sequence shown here is derived from an EMBL/GenBank/DDBJ whole genome shotgun (WGS) entry which is preliminary data.</text>
</comment>
<name>A0AAN6ZM22_9PEZI</name>
<dbReference type="Proteomes" id="UP001302676">
    <property type="component" value="Unassembled WGS sequence"/>
</dbReference>
<sequence>MSQSEETKRIIQKIQANGKKIQPNATVRAWKVPATSEVPMATPAPGHMWVETGHGKAGLGHMQSEIKIRQFATDGIPENQQREKLPVLAQAHTTVGRYLGVQGRNRPVMATHIDGRVQKHGITVADNGYIVSMNTVTSGKLTLKPGAPPPVSDKTIEALYRYPANCPERRATGGMDQQKDDGIRPPKRGDTA</sequence>
<dbReference type="GeneID" id="87817429"/>
<organism evidence="2 3">
    <name type="scientific">Dichotomopilus funicola</name>
    <dbReference type="NCBI Taxonomy" id="1934379"/>
    <lineage>
        <taxon>Eukaryota</taxon>
        <taxon>Fungi</taxon>
        <taxon>Dikarya</taxon>
        <taxon>Ascomycota</taxon>
        <taxon>Pezizomycotina</taxon>
        <taxon>Sordariomycetes</taxon>
        <taxon>Sordariomycetidae</taxon>
        <taxon>Sordariales</taxon>
        <taxon>Chaetomiaceae</taxon>
        <taxon>Dichotomopilus</taxon>
    </lineage>
</organism>
<evidence type="ECO:0000313" key="2">
    <source>
        <dbReference type="EMBL" id="KAK4143467.1"/>
    </source>
</evidence>
<reference evidence="2" key="2">
    <citation type="submission" date="2023-05" db="EMBL/GenBank/DDBJ databases">
        <authorList>
            <consortium name="Lawrence Berkeley National Laboratory"/>
            <person name="Steindorff A."/>
            <person name="Hensen N."/>
            <person name="Bonometti L."/>
            <person name="Westerberg I."/>
            <person name="Brannstrom I.O."/>
            <person name="Guillou S."/>
            <person name="Cros-Aarteil S."/>
            <person name="Calhoun S."/>
            <person name="Haridas S."/>
            <person name="Kuo A."/>
            <person name="Mondo S."/>
            <person name="Pangilinan J."/>
            <person name="Riley R."/>
            <person name="Labutti K."/>
            <person name="Andreopoulos B."/>
            <person name="Lipzen A."/>
            <person name="Chen C."/>
            <person name="Yanf M."/>
            <person name="Daum C."/>
            <person name="Ng V."/>
            <person name="Clum A."/>
            <person name="Ohm R."/>
            <person name="Martin F."/>
            <person name="Silar P."/>
            <person name="Natvig D."/>
            <person name="Lalanne C."/>
            <person name="Gautier V."/>
            <person name="Ament-Velasquez S.L."/>
            <person name="Kruys A."/>
            <person name="Hutchinson M.I."/>
            <person name="Powell A.J."/>
            <person name="Barry K."/>
            <person name="Miller A.N."/>
            <person name="Grigoriev I.V."/>
            <person name="Debuchy R."/>
            <person name="Gladieux P."/>
            <person name="Thoren M.H."/>
            <person name="Johannesson H."/>
        </authorList>
    </citation>
    <scope>NUCLEOTIDE SEQUENCE</scope>
    <source>
        <strain evidence="2">CBS 141.50</strain>
    </source>
</reference>
<dbReference type="AlphaFoldDB" id="A0AAN6ZM22"/>
<evidence type="ECO:0000313" key="3">
    <source>
        <dbReference type="Proteomes" id="UP001302676"/>
    </source>
</evidence>
<protein>
    <submittedName>
        <fullName evidence="2">Uncharacterized protein</fullName>
    </submittedName>
</protein>
<proteinExistence type="predicted"/>
<dbReference type="RefSeq" id="XP_062636838.1">
    <property type="nucleotide sequence ID" value="XM_062780816.1"/>
</dbReference>
<evidence type="ECO:0000256" key="1">
    <source>
        <dbReference type="SAM" id="MobiDB-lite"/>
    </source>
</evidence>
<feature type="region of interest" description="Disordered" evidence="1">
    <location>
        <begin position="167"/>
        <end position="192"/>
    </location>
</feature>
<gene>
    <name evidence="2" type="ORF">C8A04DRAFT_28894</name>
</gene>
<keyword evidence="3" id="KW-1185">Reference proteome</keyword>
<accession>A0AAN6ZM22</accession>
<reference evidence="2" key="1">
    <citation type="journal article" date="2023" name="Mol. Phylogenet. Evol.">
        <title>Genome-scale phylogeny and comparative genomics of the fungal order Sordariales.</title>
        <authorList>
            <person name="Hensen N."/>
            <person name="Bonometti L."/>
            <person name="Westerberg I."/>
            <person name="Brannstrom I.O."/>
            <person name="Guillou S."/>
            <person name="Cros-Aarteil S."/>
            <person name="Calhoun S."/>
            <person name="Haridas S."/>
            <person name="Kuo A."/>
            <person name="Mondo S."/>
            <person name="Pangilinan J."/>
            <person name="Riley R."/>
            <person name="LaButti K."/>
            <person name="Andreopoulos B."/>
            <person name="Lipzen A."/>
            <person name="Chen C."/>
            <person name="Yan M."/>
            <person name="Daum C."/>
            <person name="Ng V."/>
            <person name="Clum A."/>
            <person name="Steindorff A."/>
            <person name="Ohm R.A."/>
            <person name="Martin F."/>
            <person name="Silar P."/>
            <person name="Natvig D.O."/>
            <person name="Lalanne C."/>
            <person name="Gautier V."/>
            <person name="Ament-Velasquez S.L."/>
            <person name="Kruys A."/>
            <person name="Hutchinson M.I."/>
            <person name="Powell A.J."/>
            <person name="Barry K."/>
            <person name="Miller A.N."/>
            <person name="Grigoriev I.V."/>
            <person name="Debuchy R."/>
            <person name="Gladieux P."/>
            <person name="Hiltunen Thoren M."/>
            <person name="Johannesson H."/>
        </authorList>
    </citation>
    <scope>NUCLEOTIDE SEQUENCE</scope>
    <source>
        <strain evidence="2">CBS 141.50</strain>
    </source>
</reference>